<dbReference type="Proteomes" id="UP001595615">
    <property type="component" value="Unassembled WGS sequence"/>
</dbReference>
<dbReference type="EMBL" id="JBHRXV010000010">
    <property type="protein sequence ID" value="MFC3713298.1"/>
    <property type="molecule type" value="Genomic_DNA"/>
</dbReference>
<organism evidence="2 3">
    <name type="scientific">Sphingoaurantiacus capsulatus</name>
    <dbReference type="NCBI Taxonomy" id="1771310"/>
    <lineage>
        <taxon>Bacteria</taxon>
        <taxon>Pseudomonadati</taxon>
        <taxon>Pseudomonadota</taxon>
        <taxon>Alphaproteobacteria</taxon>
        <taxon>Sphingomonadales</taxon>
        <taxon>Sphingosinicellaceae</taxon>
        <taxon>Sphingoaurantiacus</taxon>
    </lineage>
</organism>
<feature type="compositionally biased region" description="Low complexity" evidence="1">
    <location>
        <begin position="424"/>
        <end position="439"/>
    </location>
</feature>
<reference evidence="3" key="1">
    <citation type="journal article" date="2019" name="Int. J. Syst. Evol. Microbiol.">
        <title>The Global Catalogue of Microorganisms (GCM) 10K type strain sequencing project: providing services to taxonomists for standard genome sequencing and annotation.</title>
        <authorList>
            <consortium name="The Broad Institute Genomics Platform"/>
            <consortium name="The Broad Institute Genome Sequencing Center for Infectious Disease"/>
            <person name="Wu L."/>
            <person name="Ma J."/>
        </authorList>
    </citation>
    <scope>NUCLEOTIDE SEQUENCE [LARGE SCALE GENOMIC DNA]</scope>
    <source>
        <strain evidence="3">KCTC 42644</strain>
    </source>
</reference>
<evidence type="ECO:0008006" key="4">
    <source>
        <dbReference type="Google" id="ProtNLM"/>
    </source>
</evidence>
<evidence type="ECO:0000313" key="3">
    <source>
        <dbReference type="Proteomes" id="UP001595615"/>
    </source>
</evidence>
<name>A0ABV7XC57_9SPHN</name>
<comment type="caution">
    <text evidence="2">The sequence shown here is derived from an EMBL/GenBank/DDBJ whole genome shotgun (WGS) entry which is preliminary data.</text>
</comment>
<sequence>MRDDHVRAGPSMMEDDMAWNDLPPRLANNAKTTLTESLAATNDIQLDVNDSAGFPEYPFYVTLSHPDVSGTEIVRITYGVSSTSWWGDRGVEGTTPIAWPIGTTVELSFTAEALTKLAELGGICFDPRNAVSVPEEPERQWVVFAGNDSIGRPVLRLASSLLKPLAWHATLEWIEDISPALLHLGYQRTDVANLIFNQNDDVREVGHALTWDENGDVVTAPFPNQASPVIDVQTFSADGIWTKPDNAKTTHIVCIGGGGGGGGAGRRAGGSAGRSGAGGGGGGGYSELKISAALLGGTEAITVGSAGAGGLPTVADNGFGNPGTAGTSSSFGNWVAATGGTGGQASGTGIAGLAGIGLQAGGAGGAGANTSGGNGYRSMAGGSGGGGGGGQTTPDVAGAGGAGGGDPTLSSALTSSGGGGAGGAVATSGANATARSNGDPRGGNGGGGGGSGFGANAGVGGDGAFPGGGGGGGGLAENGFAAGGGGDGAPGTVIVVTVCGDPA</sequence>
<feature type="compositionally biased region" description="Gly residues" evidence="1">
    <location>
        <begin position="440"/>
        <end position="450"/>
    </location>
</feature>
<keyword evidence="3" id="KW-1185">Reference proteome</keyword>
<dbReference type="RefSeq" id="WP_380861645.1">
    <property type="nucleotide sequence ID" value="NZ_JBHRXV010000010.1"/>
</dbReference>
<feature type="compositionally biased region" description="Gly residues" evidence="1">
    <location>
        <begin position="382"/>
        <end position="391"/>
    </location>
</feature>
<evidence type="ECO:0000256" key="1">
    <source>
        <dbReference type="SAM" id="MobiDB-lite"/>
    </source>
</evidence>
<evidence type="ECO:0000313" key="2">
    <source>
        <dbReference type="EMBL" id="MFC3713298.1"/>
    </source>
</evidence>
<gene>
    <name evidence="2" type="ORF">ACFOMD_11985</name>
</gene>
<feature type="region of interest" description="Disordered" evidence="1">
    <location>
        <begin position="382"/>
        <end position="450"/>
    </location>
</feature>
<proteinExistence type="predicted"/>
<accession>A0ABV7XC57</accession>
<protein>
    <recommendedName>
        <fullName evidence="4">PE-PGRS family protein</fullName>
    </recommendedName>
</protein>
<feature type="region of interest" description="Disordered" evidence="1">
    <location>
        <begin position="1"/>
        <end position="20"/>
    </location>
</feature>